<organism evidence="1 2">
    <name type="scientific">Acrasis kona</name>
    <dbReference type="NCBI Taxonomy" id="1008807"/>
    <lineage>
        <taxon>Eukaryota</taxon>
        <taxon>Discoba</taxon>
        <taxon>Heterolobosea</taxon>
        <taxon>Tetramitia</taxon>
        <taxon>Eutetramitia</taxon>
        <taxon>Acrasidae</taxon>
        <taxon>Acrasis</taxon>
    </lineage>
</organism>
<comment type="caution">
    <text evidence="1">The sequence shown here is derived from an EMBL/GenBank/DDBJ whole genome shotgun (WGS) entry which is preliminary data.</text>
</comment>
<dbReference type="EMBL" id="JAOPGA020000708">
    <property type="protein sequence ID" value="KAL0480941.1"/>
    <property type="molecule type" value="Genomic_DNA"/>
</dbReference>
<name>A0AAW2YU25_9EUKA</name>
<accession>A0AAW2YU25</accession>
<gene>
    <name evidence="1" type="ORF">AKO1_013625</name>
</gene>
<reference evidence="1 2" key="1">
    <citation type="submission" date="2024-03" db="EMBL/GenBank/DDBJ databases">
        <title>The Acrasis kona genome and developmental transcriptomes reveal deep origins of eukaryotic multicellular pathways.</title>
        <authorList>
            <person name="Sheikh S."/>
            <person name="Fu C.-J."/>
            <person name="Brown M.W."/>
            <person name="Baldauf S.L."/>
        </authorList>
    </citation>
    <scope>NUCLEOTIDE SEQUENCE [LARGE SCALE GENOMIC DNA]</scope>
    <source>
        <strain evidence="1 2">ATCC MYA-3509</strain>
    </source>
</reference>
<keyword evidence="2" id="KW-1185">Reference proteome</keyword>
<evidence type="ECO:0000313" key="2">
    <source>
        <dbReference type="Proteomes" id="UP001431209"/>
    </source>
</evidence>
<proteinExistence type="predicted"/>
<sequence>MSKDHQSAIEDFSQTFNQQSLNRVNTTALVMPHFCFAMVDQDTNADQSKLSYQDEELGTEKYLIFLMAEPRVIKELKRVIKDLIHHYPLITESRKFIIVSMGDIACTYRNMMEAACHICHQFKFSLASFMSQNIQECSENVPRLLSTKSVTLGRPSTYIRSVRSSTIHYAFADAALWIKNNMFDYASGRGQAEMGFLTQVDDLNDLQREEWIYKLMSLCPKRLLHSLPKSIFRLVFNMSLYGLVSRQNMASELSRVPQNLQDAHVGNIKGQCIHWLLHVCNQGHERTVVCVWCAFCRKERQHQG</sequence>
<dbReference type="AlphaFoldDB" id="A0AAW2YU25"/>
<dbReference type="Proteomes" id="UP001431209">
    <property type="component" value="Unassembled WGS sequence"/>
</dbReference>
<evidence type="ECO:0000313" key="1">
    <source>
        <dbReference type="EMBL" id="KAL0480941.1"/>
    </source>
</evidence>
<protein>
    <submittedName>
        <fullName evidence="1">Uncharacterized protein</fullName>
    </submittedName>
</protein>